<dbReference type="EMBL" id="FOMT01000001">
    <property type="protein sequence ID" value="SFD83935.1"/>
    <property type="molecule type" value="Genomic_DNA"/>
</dbReference>
<dbReference type="OrthoDB" id="2652860at2"/>
<keyword evidence="2" id="KW-1185">Reference proteome</keyword>
<accession>A0A1I1VMB5</accession>
<proteinExistence type="predicted"/>
<dbReference type="AlphaFoldDB" id="A0A1I1VMB5"/>
<reference evidence="2" key="1">
    <citation type="submission" date="2016-10" db="EMBL/GenBank/DDBJ databases">
        <authorList>
            <person name="Varghese N."/>
            <person name="Submissions S."/>
        </authorList>
    </citation>
    <scope>NUCLEOTIDE SEQUENCE [LARGE SCALE GENOMIC DNA]</scope>
    <source>
        <strain evidence="2">CGMCC 1.10784</strain>
    </source>
</reference>
<dbReference type="STRING" id="1045775.SAMN05216378_1673"/>
<dbReference type="Proteomes" id="UP000198855">
    <property type="component" value="Unassembled WGS sequence"/>
</dbReference>
<gene>
    <name evidence="1" type="ORF">SAMN05216378_1673</name>
</gene>
<protein>
    <submittedName>
        <fullName evidence="1">Uncharacterized protein</fullName>
    </submittedName>
</protein>
<evidence type="ECO:0000313" key="2">
    <source>
        <dbReference type="Proteomes" id="UP000198855"/>
    </source>
</evidence>
<organism evidence="1 2">
    <name type="scientific">Paenibacillus catalpae</name>
    <dbReference type="NCBI Taxonomy" id="1045775"/>
    <lineage>
        <taxon>Bacteria</taxon>
        <taxon>Bacillati</taxon>
        <taxon>Bacillota</taxon>
        <taxon>Bacilli</taxon>
        <taxon>Bacillales</taxon>
        <taxon>Paenibacillaceae</taxon>
        <taxon>Paenibacillus</taxon>
    </lineage>
</organism>
<dbReference type="RefSeq" id="WP_091183225.1">
    <property type="nucleotide sequence ID" value="NZ_FOMT01000001.1"/>
</dbReference>
<sequence>MNMIILLLFLSGAYVQYRALLKQQAVRDIVVSSCFLAVGASFILLKQFDVPLPSPMKGIENIFKPVETFVSRLLS</sequence>
<evidence type="ECO:0000313" key="1">
    <source>
        <dbReference type="EMBL" id="SFD83935.1"/>
    </source>
</evidence>
<name>A0A1I1VMB5_9BACL</name>